<feature type="compositionally biased region" description="Polar residues" evidence="1">
    <location>
        <begin position="155"/>
        <end position="169"/>
    </location>
</feature>
<keyword evidence="3" id="KW-1185">Reference proteome</keyword>
<evidence type="ECO:0000256" key="1">
    <source>
        <dbReference type="SAM" id="MobiDB-lite"/>
    </source>
</evidence>
<dbReference type="Proteomes" id="UP001244011">
    <property type="component" value="Unassembled WGS sequence"/>
</dbReference>
<dbReference type="EMBL" id="MU839013">
    <property type="protein sequence ID" value="KAK1765917.1"/>
    <property type="molecule type" value="Genomic_DNA"/>
</dbReference>
<feature type="region of interest" description="Disordered" evidence="1">
    <location>
        <begin position="1"/>
        <end position="30"/>
    </location>
</feature>
<dbReference type="GeneID" id="85313240"/>
<protein>
    <submittedName>
        <fullName evidence="2">Uncharacterized protein</fullName>
    </submittedName>
</protein>
<dbReference type="AlphaFoldDB" id="A0AAJ0BXY3"/>
<dbReference type="RefSeq" id="XP_060282130.1">
    <property type="nucleotide sequence ID" value="XM_060430053.1"/>
</dbReference>
<evidence type="ECO:0000313" key="2">
    <source>
        <dbReference type="EMBL" id="KAK1765917.1"/>
    </source>
</evidence>
<feature type="region of interest" description="Disordered" evidence="1">
    <location>
        <begin position="72"/>
        <end position="177"/>
    </location>
</feature>
<evidence type="ECO:0000313" key="3">
    <source>
        <dbReference type="Proteomes" id="UP001244011"/>
    </source>
</evidence>
<proteinExistence type="predicted"/>
<organism evidence="2 3">
    <name type="scientific">Phialemonium atrogriseum</name>
    <dbReference type="NCBI Taxonomy" id="1093897"/>
    <lineage>
        <taxon>Eukaryota</taxon>
        <taxon>Fungi</taxon>
        <taxon>Dikarya</taxon>
        <taxon>Ascomycota</taxon>
        <taxon>Pezizomycotina</taxon>
        <taxon>Sordariomycetes</taxon>
        <taxon>Sordariomycetidae</taxon>
        <taxon>Cephalothecales</taxon>
        <taxon>Cephalothecaceae</taxon>
        <taxon>Phialemonium</taxon>
    </lineage>
</organism>
<gene>
    <name evidence="2" type="ORF">QBC33DRAFT_560354</name>
</gene>
<name>A0AAJ0BXY3_9PEZI</name>
<sequence>MLKKLPKSKAGRDRSDSTDSDATLVGDLGEQDFTILSKSKESPRSANLVRHISWAAEPVKPPKRIIVTVHDVGNDSDLYSDPSTDSDTTAQGGNRGEGLLKPTRGDSVRRRRTPSPYPDKPEDHSNSRYLSPAAPRPIPTGQPGASDPNPVNAANPKTSNQAKPTSRQVAQPLLPPPPRRTCQCPHCASTGLPVPPLPRRRHRRRLSAGWIPTDPSRDSGAVAEERAPRLLWETTDSAVVASVRPARGRTAGRGHAEWAPSHSPAPGWRFREGVEGLWGVDAGELREVLGRVKGEREGWEVGMGMRKEGKGGGGGLVGSSRETGPWSWRNSVMWEMDCYHDLFGMYLG</sequence>
<feature type="compositionally biased region" description="Polar residues" evidence="1">
    <location>
        <begin position="81"/>
        <end position="92"/>
    </location>
</feature>
<accession>A0AAJ0BXY3</accession>
<comment type="caution">
    <text evidence="2">The sequence shown here is derived from an EMBL/GenBank/DDBJ whole genome shotgun (WGS) entry which is preliminary data.</text>
</comment>
<reference evidence="2" key="1">
    <citation type="submission" date="2023-06" db="EMBL/GenBank/DDBJ databases">
        <title>Genome-scale phylogeny and comparative genomics of the fungal order Sordariales.</title>
        <authorList>
            <consortium name="Lawrence Berkeley National Laboratory"/>
            <person name="Hensen N."/>
            <person name="Bonometti L."/>
            <person name="Westerberg I."/>
            <person name="Brannstrom I.O."/>
            <person name="Guillou S."/>
            <person name="Cros-Aarteil S."/>
            <person name="Calhoun S."/>
            <person name="Haridas S."/>
            <person name="Kuo A."/>
            <person name="Mondo S."/>
            <person name="Pangilinan J."/>
            <person name="Riley R."/>
            <person name="Labutti K."/>
            <person name="Andreopoulos B."/>
            <person name="Lipzen A."/>
            <person name="Chen C."/>
            <person name="Yanf M."/>
            <person name="Daum C."/>
            <person name="Ng V."/>
            <person name="Clum A."/>
            <person name="Steindorff A."/>
            <person name="Ohm R."/>
            <person name="Martin F."/>
            <person name="Silar P."/>
            <person name="Natvig D."/>
            <person name="Lalanne C."/>
            <person name="Gautier V."/>
            <person name="Ament-Velasquez S.L."/>
            <person name="Kruys A."/>
            <person name="Hutchinson M.I."/>
            <person name="Powell A.J."/>
            <person name="Barry K."/>
            <person name="Miller A.N."/>
            <person name="Grigoriev I.V."/>
            <person name="Debuchy R."/>
            <person name="Gladieux P."/>
            <person name="Thoren M.H."/>
            <person name="Johannesson H."/>
        </authorList>
    </citation>
    <scope>NUCLEOTIDE SEQUENCE</scope>
    <source>
        <strain evidence="2">8032-3</strain>
    </source>
</reference>